<dbReference type="Gene3D" id="3.40.50.300">
    <property type="entry name" value="P-loop containing nucleotide triphosphate hydrolases"/>
    <property type="match status" value="1"/>
</dbReference>
<dbReference type="InterPro" id="IPR027417">
    <property type="entry name" value="P-loop_NTPase"/>
</dbReference>
<feature type="transmembrane region" description="Helical" evidence="10">
    <location>
        <begin position="568"/>
        <end position="588"/>
    </location>
</feature>
<keyword evidence="7 10" id="KW-1133">Transmembrane helix</keyword>
<dbReference type="InterPro" id="IPR050352">
    <property type="entry name" value="ABCG_transporters"/>
</dbReference>
<evidence type="ECO:0000256" key="6">
    <source>
        <dbReference type="ARBA" id="ARBA00022840"/>
    </source>
</evidence>
<dbReference type="SUPFAM" id="SSF52540">
    <property type="entry name" value="P-loop containing nucleoside triphosphate hydrolases"/>
    <property type="match status" value="1"/>
</dbReference>
<evidence type="ECO:0000256" key="8">
    <source>
        <dbReference type="ARBA" id="ARBA00023136"/>
    </source>
</evidence>
<sequence>MSTAPSGVRLSWGSTVVVLTEDVVVLGRDLSCDVVLGAEDVSRRHAELRRTGDDWCVVDLASTNGTWLEGRRVDRERLDAGRASRLLVGGPAGVAVLVEPLAVREPRPVPEAPGPAAPVIPPGRLADGAAVLPVRRPAGRVLTIGRTRSNDVVLDDPLVSRQHATLEPGAPAVLRDLESFNGTFVNGHRIDGAVPLAVGDEVIVGHQAFGWDGSQLVARTTRHDLTLHAEHLTTTVARGKRLLDDVSFELAPSTLTAVIGPSGAGKSTLLGALTGLRPATRGRVVWQGHDLYTHYEQLRFQIGRVPQQDIQHPQLTVRQGLTYAARLRLPPDTSADECAARVDRVVAQLQLEDQIDLRIGTQLSGGQRKRVSIATELLTAPPLLFLDEPTSGLDPGLDRDVMRQLRHLADEGRVVVVVTHSVLALDGCDRVMVMAPGGRLAHVGPPGGVLAHFGAADYPAVFDLLDAPDPVDRSTPPTPARTGEVDRLPALNGPVPPPPRQSFGRQLSTLVRRNLAVTAADRLLLGLLVLMPLVLGGLSRVVQGGHGLSILGTGGEGPPLAGEVVQRLTILVVAAALMGTAVTVRELVKERAIFQREYAVGLSPGAYLLAKVLVLGTAAFLQGVLVTWLATVGLPGPDDGGVLGLGTLEVALAIGAVSATMAVAGLAVSAVVTSSEQTMPALVGLVMLQLVLSGALVEVSGRPFLEQLAWLAPGRWGYALCAATVDLERPERGRPGQVVDGLFAHTSGQWWADLLVLVVLAATTLGGALLLVRRSARG</sequence>
<evidence type="ECO:0000256" key="1">
    <source>
        <dbReference type="ARBA" id="ARBA00004141"/>
    </source>
</evidence>
<feature type="domain" description="ABC transporter" evidence="12">
    <location>
        <begin position="227"/>
        <end position="462"/>
    </location>
</feature>
<dbReference type="GO" id="GO:0016887">
    <property type="term" value="F:ATP hydrolysis activity"/>
    <property type="evidence" value="ECO:0007669"/>
    <property type="project" value="InterPro"/>
</dbReference>
<dbReference type="Pfam" id="PF00498">
    <property type="entry name" value="FHA"/>
    <property type="match status" value="2"/>
</dbReference>
<keyword evidence="2" id="KW-0813">Transport</keyword>
<feature type="transmembrane region" description="Helical" evidence="10">
    <location>
        <begin position="650"/>
        <end position="672"/>
    </location>
</feature>
<dbReference type="Gene3D" id="2.60.200.20">
    <property type="match status" value="2"/>
</dbReference>
<feature type="domain" description="FHA" evidence="11">
    <location>
        <begin position="24"/>
        <end position="73"/>
    </location>
</feature>
<dbReference type="InterPro" id="IPR017871">
    <property type="entry name" value="ABC_transporter-like_CS"/>
</dbReference>
<dbReference type="PROSITE" id="PS50893">
    <property type="entry name" value="ABC_TRANSPORTER_2"/>
    <property type="match status" value="1"/>
</dbReference>
<evidence type="ECO:0000256" key="5">
    <source>
        <dbReference type="ARBA" id="ARBA00022741"/>
    </source>
</evidence>
<dbReference type="PROSITE" id="PS50006">
    <property type="entry name" value="FHA_DOMAIN"/>
    <property type="match status" value="2"/>
</dbReference>
<dbReference type="GO" id="GO:0005524">
    <property type="term" value="F:ATP binding"/>
    <property type="evidence" value="ECO:0007669"/>
    <property type="project" value="UniProtKB-KW"/>
</dbReference>
<dbReference type="InterPro" id="IPR003439">
    <property type="entry name" value="ABC_transporter-like_ATP-bd"/>
</dbReference>
<dbReference type="PANTHER" id="PTHR48041">
    <property type="entry name" value="ABC TRANSPORTER G FAMILY MEMBER 28"/>
    <property type="match status" value="1"/>
</dbReference>
<protein>
    <submittedName>
        <fullName evidence="13">FHA domain-containing protein</fullName>
    </submittedName>
</protein>
<evidence type="ECO:0000313" key="13">
    <source>
        <dbReference type="EMBL" id="MBB6628745.1"/>
    </source>
</evidence>
<dbReference type="Pfam" id="PF00005">
    <property type="entry name" value="ABC_tran"/>
    <property type="match status" value="1"/>
</dbReference>
<dbReference type="SMART" id="SM00240">
    <property type="entry name" value="FHA"/>
    <property type="match status" value="2"/>
</dbReference>
<dbReference type="AlphaFoldDB" id="A0A7X0RK62"/>
<evidence type="ECO:0000256" key="2">
    <source>
        <dbReference type="ARBA" id="ARBA00022448"/>
    </source>
</evidence>
<keyword evidence="8 10" id="KW-0472">Membrane</keyword>
<accession>A0A7X0RK62</accession>
<dbReference type="Pfam" id="PF01061">
    <property type="entry name" value="ABC2_membrane"/>
    <property type="match status" value="1"/>
</dbReference>
<comment type="caution">
    <text evidence="13">The sequence shown here is derived from an EMBL/GenBank/DDBJ whole genome shotgun (WGS) entry which is preliminary data.</text>
</comment>
<dbReference type="EMBL" id="JACKXE010000001">
    <property type="protein sequence ID" value="MBB6628745.1"/>
    <property type="molecule type" value="Genomic_DNA"/>
</dbReference>
<evidence type="ECO:0000259" key="12">
    <source>
        <dbReference type="PROSITE" id="PS50893"/>
    </source>
</evidence>
<dbReference type="InterPro" id="IPR003593">
    <property type="entry name" value="AAA+_ATPase"/>
</dbReference>
<feature type="transmembrane region" description="Helical" evidence="10">
    <location>
        <begin position="679"/>
        <end position="697"/>
    </location>
</feature>
<feature type="transmembrane region" description="Helical" evidence="10">
    <location>
        <begin position="750"/>
        <end position="772"/>
    </location>
</feature>
<dbReference type="InterPro" id="IPR008984">
    <property type="entry name" value="SMAD_FHA_dom_sf"/>
</dbReference>
<comment type="subcellular location">
    <subcellularLocation>
        <location evidence="1">Membrane</location>
        <topology evidence="1">Multi-pass membrane protein</topology>
    </subcellularLocation>
</comment>
<feature type="region of interest" description="Disordered" evidence="9">
    <location>
        <begin position="471"/>
        <end position="503"/>
    </location>
</feature>
<dbReference type="CDD" id="cd00060">
    <property type="entry name" value="FHA"/>
    <property type="match status" value="2"/>
</dbReference>
<dbReference type="RefSeq" id="WP_185253767.1">
    <property type="nucleotide sequence ID" value="NZ_JACKXE010000001.1"/>
</dbReference>
<evidence type="ECO:0000256" key="9">
    <source>
        <dbReference type="SAM" id="MobiDB-lite"/>
    </source>
</evidence>
<dbReference type="InterPro" id="IPR000253">
    <property type="entry name" value="FHA_dom"/>
</dbReference>
<dbReference type="GO" id="GO:0016020">
    <property type="term" value="C:membrane"/>
    <property type="evidence" value="ECO:0007669"/>
    <property type="project" value="UniProtKB-SubCell"/>
</dbReference>
<keyword evidence="14" id="KW-1185">Reference proteome</keyword>
<dbReference type="SMART" id="SM00382">
    <property type="entry name" value="AAA"/>
    <property type="match status" value="1"/>
</dbReference>
<evidence type="ECO:0000256" key="4">
    <source>
        <dbReference type="ARBA" id="ARBA00022692"/>
    </source>
</evidence>
<keyword evidence="5" id="KW-0547">Nucleotide-binding</keyword>
<dbReference type="InterPro" id="IPR013525">
    <property type="entry name" value="ABC2_TM"/>
</dbReference>
<proteinExistence type="predicted"/>
<organism evidence="13 14">
    <name type="scientific">Nocardioides luti</name>
    <dbReference type="NCBI Taxonomy" id="2761101"/>
    <lineage>
        <taxon>Bacteria</taxon>
        <taxon>Bacillati</taxon>
        <taxon>Actinomycetota</taxon>
        <taxon>Actinomycetes</taxon>
        <taxon>Propionibacteriales</taxon>
        <taxon>Nocardioidaceae</taxon>
        <taxon>Nocardioides</taxon>
    </lineage>
</organism>
<evidence type="ECO:0000256" key="3">
    <source>
        <dbReference type="ARBA" id="ARBA00022553"/>
    </source>
</evidence>
<evidence type="ECO:0000313" key="14">
    <source>
        <dbReference type="Proteomes" id="UP000523955"/>
    </source>
</evidence>
<evidence type="ECO:0000256" key="7">
    <source>
        <dbReference type="ARBA" id="ARBA00022989"/>
    </source>
</evidence>
<evidence type="ECO:0000256" key="10">
    <source>
        <dbReference type="SAM" id="Phobius"/>
    </source>
</evidence>
<feature type="transmembrane region" description="Helical" evidence="10">
    <location>
        <begin position="608"/>
        <end position="630"/>
    </location>
</feature>
<dbReference type="Proteomes" id="UP000523955">
    <property type="component" value="Unassembled WGS sequence"/>
</dbReference>
<dbReference type="SUPFAM" id="SSF49879">
    <property type="entry name" value="SMAD/FHA domain"/>
    <property type="match status" value="2"/>
</dbReference>
<dbReference type="PANTHER" id="PTHR48041:SF139">
    <property type="entry name" value="PROTEIN SCARLET"/>
    <property type="match status" value="1"/>
</dbReference>
<keyword evidence="4 10" id="KW-0812">Transmembrane</keyword>
<dbReference type="PROSITE" id="PS00211">
    <property type="entry name" value="ABC_TRANSPORTER_1"/>
    <property type="match status" value="1"/>
</dbReference>
<keyword evidence="3" id="KW-0597">Phosphoprotein</keyword>
<dbReference type="FunFam" id="3.40.50.300:FF:000474">
    <property type="entry name" value="Putative ABC transporter ATP-binding subunit"/>
    <property type="match status" value="1"/>
</dbReference>
<name>A0A7X0RK62_9ACTN</name>
<dbReference type="GO" id="GO:0140359">
    <property type="term" value="F:ABC-type transporter activity"/>
    <property type="evidence" value="ECO:0007669"/>
    <property type="project" value="InterPro"/>
</dbReference>
<keyword evidence="6" id="KW-0067">ATP-binding</keyword>
<evidence type="ECO:0000259" key="11">
    <source>
        <dbReference type="PROSITE" id="PS50006"/>
    </source>
</evidence>
<reference evidence="13 14" key="1">
    <citation type="submission" date="2020-08" db="EMBL/GenBank/DDBJ databases">
        <authorList>
            <person name="Seo M.-J."/>
        </authorList>
    </citation>
    <scope>NUCLEOTIDE SEQUENCE [LARGE SCALE GENOMIC DNA]</scope>
    <source>
        <strain evidence="13 14">KIGAM211</strain>
    </source>
</reference>
<feature type="domain" description="FHA" evidence="11">
    <location>
        <begin position="142"/>
        <end position="190"/>
    </location>
</feature>
<gene>
    <name evidence="13" type="ORF">H5V45_15570</name>
</gene>